<gene>
    <name evidence="4" type="ORF">GCM10022255_071520</name>
</gene>
<dbReference type="Gene3D" id="3.40.630.30">
    <property type="match status" value="1"/>
</dbReference>
<dbReference type="SUPFAM" id="SSF55729">
    <property type="entry name" value="Acyl-CoA N-acyltransferases (Nat)"/>
    <property type="match status" value="1"/>
</dbReference>
<dbReference type="PROSITE" id="PS51186">
    <property type="entry name" value="GNAT"/>
    <property type="match status" value="1"/>
</dbReference>
<dbReference type="Pfam" id="PF00583">
    <property type="entry name" value="Acetyltransf_1"/>
    <property type="match status" value="1"/>
</dbReference>
<proteinExistence type="predicted"/>
<accession>A0ABP8DII4</accession>
<dbReference type="InterPro" id="IPR016181">
    <property type="entry name" value="Acyl_CoA_acyltransferase"/>
</dbReference>
<keyword evidence="5" id="KW-1185">Reference proteome</keyword>
<evidence type="ECO:0000313" key="4">
    <source>
        <dbReference type="EMBL" id="GAA4256880.1"/>
    </source>
</evidence>
<feature type="domain" description="N-acetyltransferase" evidence="3">
    <location>
        <begin position="1"/>
        <end position="148"/>
    </location>
</feature>
<keyword evidence="1" id="KW-0808">Transferase</keyword>
<evidence type="ECO:0000313" key="5">
    <source>
        <dbReference type="Proteomes" id="UP001500620"/>
    </source>
</evidence>
<dbReference type="PANTHER" id="PTHR43877">
    <property type="entry name" value="AMINOALKYLPHOSPHONATE N-ACETYLTRANSFERASE-RELATED-RELATED"/>
    <property type="match status" value="1"/>
</dbReference>
<dbReference type="InterPro" id="IPR000182">
    <property type="entry name" value="GNAT_dom"/>
</dbReference>
<keyword evidence="2" id="KW-0012">Acyltransferase</keyword>
<dbReference type="InterPro" id="IPR050832">
    <property type="entry name" value="Bact_Acetyltransf"/>
</dbReference>
<sequence>MNVDCVAVPGADAEGLVPLLHDAEEDDERIRAALREPACRAYAALLGGERVAAAVVRWDEHGPSEIVYIAVDPARRGGGIGRRLVAAIQAELPQHGRTLLVGTANSSLDNIAFYQKCGFRMHSVQRDFFDYIRPPLVEHGITMRDMIVFSYEADA</sequence>
<reference evidence="5" key="1">
    <citation type="journal article" date="2019" name="Int. J. Syst. Evol. Microbiol.">
        <title>The Global Catalogue of Microorganisms (GCM) 10K type strain sequencing project: providing services to taxonomists for standard genome sequencing and annotation.</title>
        <authorList>
            <consortium name="The Broad Institute Genomics Platform"/>
            <consortium name="The Broad Institute Genome Sequencing Center for Infectious Disease"/>
            <person name="Wu L."/>
            <person name="Ma J."/>
        </authorList>
    </citation>
    <scope>NUCLEOTIDE SEQUENCE [LARGE SCALE GENOMIC DNA]</scope>
    <source>
        <strain evidence="5">JCM 17441</strain>
    </source>
</reference>
<evidence type="ECO:0000259" key="3">
    <source>
        <dbReference type="PROSITE" id="PS51186"/>
    </source>
</evidence>
<organism evidence="4 5">
    <name type="scientific">Dactylosporangium darangshiense</name>
    <dbReference type="NCBI Taxonomy" id="579108"/>
    <lineage>
        <taxon>Bacteria</taxon>
        <taxon>Bacillati</taxon>
        <taxon>Actinomycetota</taxon>
        <taxon>Actinomycetes</taxon>
        <taxon>Micromonosporales</taxon>
        <taxon>Micromonosporaceae</taxon>
        <taxon>Dactylosporangium</taxon>
    </lineage>
</organism>
<protein>
    <submittedName>
        <fullName evidence="4">GNAT family N-acetyltransferase</fullName>
    </submittedName>
</protein>
<dbReference type="RefSeq" id="WP_345133848.1">
    <property type="nucleotide sequence ID" value="NZ_BAABAT010000025.1"/>
</dbReference>
<name>A0ABP8DII4_9ACTN</name>
<evidence type="ECO:0000256" key="2">
    <source>
        <dbReference type="ARBA" id="ARBA00023315"/>
    </source>
</evidence>
<evidence type="ECO:0000256" key="1">
    <source>
        <dbReference type="ARBA" id="ARBA00022679"/>
    </source>
</evidence>
<dbReference type="EMBL" id="BAABAT010000025">
    <property type="protein sequence ID" value="GAA4256880.1"/>
    <property type="molecule type" value="Genomic_DNA"/>
</dbReference>
<comment type="caution">
    <text evidence="4">The sequence shown here is derived from an EMBL/GenBank/DDBJ whole genome shotgun (WGS) entry which is preliminary data.</text>
</comment>
<dbReference type="Proteomes" id="UP001500620">
    <property type="component" value="Unassembled WGS sequence"/>
</dbReference>